<dbReference type="AlphaFoldDB" id="A0A164TI83"/>
<evidence type="ECO:0000256" key="3">
    <source>
        <dbReference type="ARBA" id="ARBA00022833"/>
    </source>
</evidence>
<dbReference type="GO" id="GO:0003677">
    <property type="term" value="F:DNA binding"/>
    <property type="evidence" value="ECO:0007669"/>
    <property type="project" value="UniProtKB-UniRule"/>
</dbReference>
<dbReference type="Pfam" id="PF05485">
    <property type="entry name" value="THAP"/>
    <property type="match status" value="1"/>
</dbReference>
<keyword evidence="2 5" id="KW-0863">Zinc-finger</keyword>
<dbReference type="InterPro" id="IPR006612">
    <property type="entry name" value="THAP_Znf"/>
</dbReference>
<dbReference type="GO" id="GO:0008270">
    <property type="term" value="F:zinc ion binding"/>
    <property type="evidence" value="ECO:0007669"/>
    <property type="project" value="UniProtKB-KW"/>
</dbReference>
<dbReference type="Gene3D" id="6.20.210.20">
    <property type="entry name" value="THAP domain"/>
    <property type="match status" value="1"/>
</dbReference>
<evidence type="ECO:0000256" key="5">
    <source>
        <dbReference type="PROSITE-ProRule" id="PRU00309"/>
    </source>
</evidence>
<dbReference type="PANTHER" id="PTHR46927">
    <property type="entry name" value="AGAP005574-PA"/>
    <property type="match status" value="1"/>
</dbReference>
<dbReference type="InterPro" id="IPR038441">
    <property type="entry name" value="THAP_Znf_sf"/>
</dbReference>
<dbReference type="GO" id="GO:0051301">
    <property type="term" value="P:cell division"/>
    <property type="evidence" value="ECO:0007669"/>
    <property type="project" value="UniProtKB-KW"/>
</dbReference>
<keyword evidence="4 5" id="KW-0238">DNA-binding</keyword>
<evidence type="ECO:0000313" key="7">
    <source>
        <dbReference type="EMBL" id="KZS10479.1"/>
    </source>
</evidence>
<keyword evidence="1" id="KW-0479">Metal-binding</keyword>
<reference evidence="7 8" key="1">
    <citation type="submission" date="2016-03" db="EMBL/GenBank/DDBJ databases">
        <title>EvidentialGene: Evidence-directed Construction of Genes on Genomes.</title>
        <authorList>
            <person name="Gilbert D.G."/>
            <person name="Choi J.-H."/>
            <person name="Mockaitis K."/>
            <person name="Colbourne J."/>
            <person name="Pfrender M."/>
        </authorList>
    </citation>
    <scope>NUCLEOTIDE SEQUENCE [LARGE SCALE GENOMIC DNA]</scope>
    <source>
        <strain evidence="7 8">Xinb3</strain>
        <tissue evidence="7">Complete organism</tissue>
    </source>
</reference>
<dbReference type="PANTHER" id="PTHR46927:SF3">
    <property type="entry name" value="THAP-TYPE DOMAIN-CONTAINING PROTEIN"/>
    <property type="match status" value="1"/>
</dbReference>
<dbReference type="SMART" id="SM00980">
    <property type="entry name" value="THAP"/>
    <property type="match status" value="1"/>
</dbReference>
<dbReference type="EMBL" id="LRGB01001790">
    <property type="protein sequence ID" value="KZS10479.1"/>
    <property type="molecule type" value="Genomic_DNA"/>
</dbReference>
<keyword evidence="7" id="KW-0132">Cell division</keyword>
<dbReference type="Proteomes" id="UP000076858">
    <property type="component" value="Unassembled WGS sequence"/>
</dbReference>
<comment type="caution">
    <text evidence="7">The sequence shown here is derived from an EMBL/GenBank/DDBJ whole genome shotgun (WGS) entry which is preliminary data.</text>
</comment>
<proteinExistence type="predicted"/>
<evidence type="ECO:0000256" key="1">
    <source>
        <dbReference type="ARBA" id="ARBA00022723"/>
    </source>
</evidence>
<evidence type="ECO:0000259" key="6">
    <source>
        <dbReference type="PROSITE" id="PS50950"/>
    </source>
</evidence>
<organism evidence="7 8">
    <name type="scientific">Daphnia magna</name>
    <dbReference type="NCBI Taxonomy" id="35525"/>
    <lineage>
        <taxon>Eukaryota</taxon>
        <taxon>Metazoa</taxon>
        <taxon>Ecdysozoa</taxon>
        <taxon>Arthropoda</taxon>
        <taxon>Crustacea</taxon>
        <taxon>Branchiopoda</taxon>
        <taxon>Diplostraca</taxon>
        <taxon>Cladocera</taxon>
        <taxon>Anomopoda</taxon>
        <taxon>Daphniidae</taxon>
        <taxon>Daphnia</taxon>
    </lineage>
</organism>
<keyword evidence="8" id="KW-1185">Reference proteome</keyword>
<evidence type="ECO:0000256" key="2">
    <source>
        <dbReference type="ARBA" id="ARBA00022771"/>
    </source>
</evidence>
<dbReference type="PROSITE" id="PS50950">
    <property type="entry name" value="ZF_THAP"/>
    <property type="match status" value="1"/>
</dbReference>
<keyword evidence="7" id="KW-0131">Cell cycle</keyword>
<dbReference type="InterPro" id="IPR052224">
    <property type="entry name" value="THAP_domain_protein"/>
</dbReference>
<keyword evidence="3" id="KW-0862">Zinc</keyword>
<dbReference type="SUPFAM" id="SSF57716">
    <property type="entry name" value="Glucocorticoid receptor-like (DNA-binding domain)"/>
    <property type="match status" value="1"/>
</dbReference>
<sequence>MPSKCCVPNCRTGYKSEEKSKKESIPFFPTSNKELLAKWSNAIQRKDYVFAKFSRVCSNHFDESDIIKGYSIFVEGKRKLVFVDLYLCLPFNPKKGCNLSLMQYPAFSEIALPTCPVI</sequence>
<accession>A0A164TI83</accession>
<gene>
    <name evidence="7" type="ORF">APZ42_025055</name>
</gene>
<evidence type="ECO:0000313" key="8">
    <source>
        <dbReference type="Proteomes" id="UP000076858"/>
    </source>
</evidence>
<evidence type="ECO:0000256" key="4">
    <source>
        <dbReference type="ARBA" id="ARBA00023125"/>
    </source>
</evidence>
<name>A0A164TI83_9CRUS</name>
<protein>
    <submittedName>
        <fullName evidence="7">Putative Cell division protein ftsj</fullName>
    </submittedName>
</protein>
<feature type="domain" description="THAP-type" evidence="6">
    <location>
        <begin position="1"/>
        <end position="82"/>
    </location>
</feature>